<name>A0AAE1NSW0_9EUCA</name>
<reference evidence="1" key="1">
    <citation type="submission" date="2023-11" db="EMBL/GenBank/DDBJ databases">
        <title>Genome assemblies of two species of porcelain crab, Petrolisthes cinctipes and Petrolisthes manimaculis (Anomura: Porcellanidae).</title>
        <authorList>
            <person name="Angst P."/>
        </authorList>
    </citation>
    <scope>NUCLEOTIDE SEQUENCE</scope>
    <source>
        <strain evidence="1">PB745_02</strain>
        <tissue evidence="1">Gill</tissue>
    </source>
</reference>
<protein>
    <submittedName>
        <fullName evidence="1">Uncharacterized protein</fullName>
    </submittedName>
</protein>
<organism evidence="1 2">
    <name type="scientific">Petrolisthes manimaculis</name>
    <dbReference type="NCBI Taxonomy" id="1843537"/>
    <lineage>
        <taxon>Eukaryota</taxon>
        <taxon>Metazoa</taxon>
        <taxon>Ecdysozoa</taxon>
        <taxon>Arthropoda</taxon>
        <taxon>Crustacea</taxon>
        <taxon>Multicrustacea</taxon>
        <taxon>Malacostraca</taxon>
        <taxon>Eumalacostraca</taxon>
        <taxon>Eucarida</taxon>
        <taxon>Decapoda</taxon>
        <taxon>Pleocyemata</taxon>
        <taxon>Anomura</taxon>
        <taxon>Galatheoidea</taxon>
        <taxon>Porcellanidae</taxon>
        <taxon>Petrolisthes</taxon>
    </lineage>
</organism>
<accession>A0AAE1NSW0</accession>
<proteinExistence type="predicted"/>
<dbReference type="EMBL" id="JAWZYT010004260">
    <property type="protein sequence ID" value="KAK4294580.1"/>
    <property type="molecule type" value="Genomic_DNA"/>
</dbReference>
<evidence type="ECO:0000313" key="1">
    <source>
        <dbReference type="EMBL" id="KAK4294580.1"/>
    </source>
</evidence>
<evidence type="ECO:0000313" key="2">
    <source>
        <dbReference type="Proteomes" id="UP001292094"/>
    </source>
</evidence>
<sequence>MEGLKSEVDEEEASYFNKTSSQLLEEIYNLSRQLLHESGKERLQLAANFLNLSESVLLMNGSSAPLNTLPDVNNTSFGTNATDPFVLLSNGTFNNTRNNTSRGGGVQLENTEMDFGNDAAWILTATFIIFTMQSG</sequence>
<dbReference type="Proteomes" id="UP001292094">
    <property type="component" value="Unassembled WGS sequence"/>
</dbReference>
<gene>
    <name evidence="1" type="ORF">Pmani_032811</name>
</gene>
<comment type="caution">
    <text evidence="1">The sequence shown here is derived from an EMBL/GenBank/DDBJ whole genome shotgun (WGS) entry which is preliminary data.</text>
</comment>
<keyword evidence="2" id="KW-1185">Reference proteome</keyword>
<dbReference type="AlphaFoldDB" id="A0AAE1NSW0"/>